<sequence length="287" mass="32196">MASQSFEEMEREYGYAFDDPLDDFGLGLSQHIDPYANHSNNSEGVYFDDIETSSPCPSGRNVANHVVYKQHDTSIESPYGDYIEEYDEEPPFAYSHNNTYAQRPRSAEPSHPTPFAPRIQSNSTFGHQIRRIQPVFSQTRPQPQSYNNTYNEVPNTGLSKKRLPIEEPGSGQNRIRLRPVSDLPDMYRALFKFGVFNAVQSECYDELMHGDDNMVISGMSIAIFSPSGNMHPDCFSAPTGSGKTILFELSIIRMLSGTWNANPKCIYVAPTKVPKSILHVVGKKAPT</sequence>
<dbReference type="Pfam" id="PF00270">
    <property type="entry name" value="DEAD"/>
    <property type="match status" value="1"/>
</dbReference>
<dbReference type="GO" id="GO:0005524">
    <property type="term" value="F:ATP binding"/>
    <property type="evidence" value="ECO:0007669"/>
    <property type="project" value="InterPro"/>
</dbReference>
<evidence type="ECO:0000313" key="3">
    <source>
        <dbReference type="EMBL" id="KAK7694050.1"/>
    </source>
</evidence>
<proteinExistence type="predicted"/>
<comment type="caution">
    <text evidence="3">The sequence shown here is derived from an EMBL/GenBank/DDBJ whole genome shotgun (WGS) entry which is preliminary data.</text>
</comment>
<evidence type="ECO:0000259" key="2">
    <source>
        <dbReference type="Pfam" id="PF00270"/>
    </source>
</evidence>
<feature type="region of interest" description="Disordered" evidence="1">
    <location>
        <begin position="138"/>
        <end position="173"/>
    </location>
</feature>
<reference evidence="3 4" key="1">
    <citation type="submission" date="2022-09" db="EMBL/GenBank/DDBJ databases">
        <authorList>
            <person name="Palmer J.M."/>
        </authorList>
    </citation>
    <scope>NUCLEOTIDE SEQUENCE [LARGE SCALE GENOMIC DNA]</scope>
    <source>
        <strain evidence="3 4">DSM 7382</strain>
    </source>
</reference>
<dbReference type="PANTHER" id="PTHR47835">
    <property type="entry name" value="HFM1, ATP DEPENDENT DNA HELICASE HOMOLOG"/>
    <property type="match status" value="1"/>
</dbReference>
<feature type="region of interest" description="Disordered" evidence="1">
    <location>
        <begin position="102"/>
        <end position="121"/>
    </location>
</feature>
<dbReference type="GO" id="GO:0016787">
    <property type="term" value="F:hydrolase activity"/>
    <property type="evidence" value="ECO:0007669"/>
    <property type="project" value="UniProtKB-KW"/>
</dbReference>
<dbReference type="Proteomes" id="UP001385951">
    <property type="component" value="Unassembled WGS sequence"/>
</dbReference>
<dbReference type="GO" id="GO:0003676">
    <property type="term" value="F:nucleic acid binding"/>
    <property type="evidence" value="ECO:0007669"/>
    <property type="project" value="InterPro"/>
</dbReference>
<dbReference type="InterPro" id="IPR027417">
    <property type="entry name" value="P-loop_NTPase"/>
</dbReference>
<dbReference type="PANTHER" id="PTHR47835:SF3">
    <property type="entry name" value="HELICASE FOR MEIOSIS 1"/>
    <property type="match status" value="1"/>
</dbReference>
<feature type="compositionally biased region" description="Polar residues" evidence="1">
    <location>
        <begin position="138"/>
        <end position="158"/>
    </location>
</feature>
<organism evidence="3 4">
    <name type="scientific">Cerrena zonata</name>
    <dbReference type="NCBI Taxonomy" id="2478898"/>
    <lineage>
        <taxon>Eukaryota</taxon>
        <taxon>Fungi</taxon>
        <taxon>Dikarya</taxon>
        <taxon>Basidiomycota</taxon>
        <taxon>Agaricomycotina</taxon>
        <taxon>Agaricomycetes</taxon>
        <taxon>Polyporales</taxon>
        <taxon>Cerrenaceae</taxon>
        <taxon>Cerrena</taxon>
    </lineage>
</organism>
<evidence type="ECO:0000256" key="1">
    <source>
        <dbReference type="SAM" id="MobiDB-lite"/>
    </source>
</evidence>
<dbReference type="InterPro" id="IPR052247">
    <property type="entry name" value="Meiotic_Crossover_Helicase"/>
</dbReference>
<dbReference type="InterPro" id="IPR011545">
    <property type="entry name" value="DEAD/DEAH_box_helicase_dom"/>
</dbReference>
<gene>
    <name evidence="3" type="ORF">QCA50_003626</name>
</gene>
<accession>A0AAW0GLF0</accession>
<protein>
    <recommendedName>
        <fullName evidence="2">DEAD/DEAH-box helicase domain-containing protein</fullName>
    </recommendedName>
</protein>
<dbReference type="SUPFAM" id="SSF52540">
    <property type="entry name" value="P-loop containing nucleoside triphosphate hydrolases"/>
    <property type="match status" value="1"/>
</dbReference>
<dbReference type="Gene3D" id="3.40.50.300">
    <property type="entry name" value="P-loop containing nucleotide triphosphate hydrolases"/>
    <property type="match status" value="1"/>
</dbReference>
<keyword evidence="4" id="KW-1185">Reference proteome</keyword>
<evidence type="ECO:0000313" key="4">
    <source>
        <dbReference type="Proteomes" id="UP001385951"/>
    </source>
</evidence>
<dbReference type="EMBL" id="JASBNA010000003">
    <property type="protein sequence ID" value="KAK7694050.1"/>
    <property type="molecule type" value="Genomic_DNA"/>
</dbReference>
<name>A0AAW0GLF0_9APHY</name>
<dbReference type="AlphaFoldDB" id="A0AAW0GLF0"/>
<feature type="domain" description="DEAD/DEAH-box helicase" evidence="2">
    <location>
        <begin position="198"/>
        <end position="272"/>
    </location>
</feature>
<dbReference type="GO" id="GO:0043138">
    <property type="term" value="F:3'-5' DNA helicase activity"/>
    <property type="evidence" value="ECO:0007669"/>
    <property type="project" value="UniProtKB-EC"/>
</dbReference>